<dbReference type="AlphaFoldDB" id="A0A2A2EHQ2"/>
<sequence length="124" mass="13723">MRAKREQHAPRTRAQRIRQAKRHRMAVRMKYREHLVSMTDGNALPASVQLPPQPESPHPANVSAAVSTSAPVEPRQQHMAEETVASSAMGPSPDGEQGGQNTERDADAVHPDGRRRPRSPITRL</sequence>
<proteinExistence type="predicted"/>
<feature type="compositionally biased region" description="Basic and acidic residues" evidence="1">
    <location>
        <begin position="102"/>
        <end position="114"/>
    </location>
</feature>
<protein>
    <submittedName>
        <fullName evidence="2">Uncharacterized protein</fullName>
    </submittedName>
</protein>
<reference evidence="2 3" key="1">
    <citation type="journal article" date="2017" name="ISME J.">
        <title>Unveiling bifidobacterial biogeography across the mammalian branch of the tree of life.</title>
        <authorList>
            <person name="Milani C."/>
            <person name="Mangifesta M."/>
            <person name="Mancabelli L."/>
            <person name="Lugli G.A."/>
            <person name="James K."/>
            <person name="Duranti S."/>
            <person name="Turroni F."/>
            <person name="Ferrario C."/>
            <person name="Ossiprandi M.C."/>
            <person name="van Sinderen D."/>
            <person name="Ventura M."/>
        </authorList>
    </citation>
    <scope>NUCLEOTIDE SEQUENCE [LARGE SCALE GENOMIC DNA]</scope>
    <source>
        <strain evidence="3">Ham19E</strain>
    </source>
</reference>
<name>A0A2A2EHQ2_9BIFI</name>
<feature type="compositionally biased region" description="Basic residues" evidence="1">
    <location>
        <begin position="10"/>
        <end position="24"/>
    </location>
</feature>
<comment type="caution">
    <text evidence="2">The sequence shown here is derived from an EMBL/GenBank/DDBJ whole genome shotgun (WGS) entry which is preliminary data.</text>
</comment>
<evidence type="ECO:0000256" key="1">
    <source>
        <dbReference type="SAM" id="MobiDB-lite"/>
    </source>
</evidence>
<dbReference type="Proteomes" id="UP000218399">
    <property type="component" value="Unassembled WGS sequence"/>
</dbReference>
<feature type="region of interest" description="Disordered" evidence="1">
    <location>
        <begin position="1"/>
        <end position="24"/>
    </location>
</feature>
<evidence type="ECO:0000313" key="3">
    <source>
        <dbReference type="Proteomes" id="UP000218399"/>
    </source>
</evidence>
<keyword evidence="3" id="KW-1185">Reference proteome</keyword>
<gene>
    <name evidence="2" type="ORF">B1526_0200</name>
</gene>
<feature type="region of interest" description="Disordered" evidence="1">
    <location>
        <begin position="38"/>
        <end position="124"/>
    </location>
</feature>
<organism evidence="2 3">
    <name type="scientific">Bifidobacterium criceti</name>
    <dbReference type="NCBI Taxonomy" id="1960969"/>
    <lineage>
        <taxon>Bacteria</taxon>
        <taxon>Bacillati</taxon>
        <taxon>Actinomycetota</taxon>
        <taxon>Actinomycetes</taxon>
        <taxon>Bifidobacteriales</taxon>
        <taxon>Bifidobacteriaceae</taxon>
        <taxon>Bifidobacterium</taxon>
    </lineage>
</organism>
<accession>A0A2A2EHQ2</accession>
<evidence type="ECO:0000313" key="2">
    <source>
        <dbReference type="EMBL" id="PAU68774.1"/>
    </source>
</evidence>
<dbReference type="EMBL" id="MVOH01000003">
    <property type="protein sequence ID" value="PAU68774.1"/>
    <property type="molecule type" value="Genomic_DNA"/>
</dbReference>